<dbReference type="EMBL" id="GBXM01023415">
    <property type="protein sequence ID" value="JAH85162.1"/>
    <property type="molecule type" value="Transcribed_RNA"/>
</dbReference>
<evidence type="ECO:0000256" key="1">
    <source>
        <dbReference type="SAM" id="Phobius"/>
    </source>
</evidence>
<reference evidence="2" key="2">
    <citation type="journal article" date="2015" name="Fish Shellfish Immunol.">
        <title>Early steps in the European eel (Anguilla anguilla)-Vibrio vulnificus interaction in the gills: Role of the RtxA13 toxin.</title>
        <authorList>
            <person name="Callol A."/>
            <person name="Pajuelo D."/>
            <person name="Ebbesson L."/>
            <person name="Teles M."/>
            <person name="MacKenzie S."/>
            <person name="Amaro C."/>
        </authorList>
    </citation>
    <scope>NUCLEOTIDE SEQUENCE</scope>
</reference>
<sequence length="64" mass="7165">MGTINTHRFASGARFLSGTSWSNGGFLFTDVAMFFFTHAVSPLPLLFGGHKHKYTHDNIKYNNT</sequence>
<dbReference type="AlphaFoldDB" id="A0A0E9W480"/>
<keyword evidence="1" id="KW-0472">Membrane</keyword>
<protein>
    <submittedName>
        <fullName evidence="2">Uncharacterized protein</fullName>
    </submittedName>
</protein>
<organism evidence="2">
    <name type="scientific">Anguilla anguilla</name>
    <name type="common">European freshwater eel</name>
    <name type="synonym">Muraena anguilla</name>
    <dbReference type="NCBI Taxonomy" id="7936"/>
    <lineage>
        <taxon>Eukaryota</taxon>
        <taxon>Metazoa</taxon>
        <taxon>Chordata</taxon>
        <taxon>Craniata</taxon>
        <taxon>Vertebrata</taxon>
        <taxon>Euteleostomi</taxon>
        <taxon>Actinopterygii</taxon>
        <taxon>Neopterygii</taxon>
        <taxon>Teleostei</taxon>
        <taxon>Anguilliformes</taxon>
        <taxon>Anguillidae</taxon>
        <taxon>Anguilla</taxon>
    </lineage>
</organism>
<keyword evidence="1" id="KW-1133">Transmembrane helix</keyword>
<feature type="transmembrane region" description="Helical" evidence="1">
    <location>
        <begin position="26"/>
        <end position="47"/>
    </location>
</feature>
<evidence type="ECO:0000313" key="2">
    <source>
        <dbReference type="EMBL" id="JAH85162.1"/>
    </source>
</evidence>
<proteinExistence type="predicted"/>
<name>A0A0E9W480_ANGAN</name>
<reference evidence="2" key="1">
    <citation type="submission" date="2014-11" db="EMBL/GenBank/DDBJ databases">
        <authorList>
            <person name="Amaro Gonzalez C."/>
        </authorList>
    </citation>
    <scope>NUCLEOTIDE SEQUENCE</scope>
</reference>
<keyword evidence="1" id="KW-0812">Transmembrane</keyword>
<accession>A0A0E9W480</accession>